<dbReference type="AlphaFoldDB" id="A0A090Q2R9"/>
<feature type="transmembrane region" description="Helical" evidence="7">
    <location>
        <begin position="12"/>
        <end position="35"/>
    </location>
</feature>
<dbReference type="PANTHER" id="PTHR43731:SF14">
    <property type="entry name" value="PRESENILIN-ASSOCIATED RHOMBOID-LIKE PROTEIN, MITOCHONDRIAL"/>
    <property type="match status" value="1"/>
</dbReference>
<evidence type="ECO:0000313" key="9">
    <source>
        <dbReference type="EMBL" id="GAK97384.1"/>
    </source>
</evidence>
<dbReference type="Proteomes" id="UP000029221">
    <property type="component" value="Unassembled WGS sequence"/>
</dbReference>
<dbReference type="InterPro" id="IPR050925">
    <property type="entry name" value="Rhomboid_protease_S54"/>
</dbReference>
<feature type="domain" description="Peptidase S54 rhomboid" evidence="8">
    <location>
        <begin position="48"/>
        <end position="228"/>
    </location>
</feature>
<dbReference type="eggNOG" id="COG0705">
    <property type="taxonomic scope" value="Bacteria"/>
</dbReference>
<feature type="transmembrane region" description="Helical" evidence="7">
    <location>
        <begin position="146"/>
        <end position="168"/>
    </location>
</feature>
<gene>
    <name evidence="9" type="ORF">JCM19294_1430</name>
</gene>
<keyword evidence="5 7" id="KW-1133">Transmembrane helix</keyword>
<evidence type="ECO:0000256" key="4">
    <source>
        <dbReference type="ARBA" id="ARBA00022801"/>
    </source>
</evidence>
<dbReference type="PANTHER" id="PTHR43731">
    <property type="entry name" value="RHOMBOID PROTEASE"/>
    <property type="match status" value="1"/>
</dbReference>
<evidence type="ECO:0000256" key="2">
    <source>
        <dbReference type="ARBA" id="ARBA00009045"/>
    </source>
</evidence>
<dbReference type="RefSeq" id="WP_042278992.1">
    <property type="nucleotide sequence ID" value="NZ_BBML01000005.1"/>
</dbReference>
<dbReference type="GO" id="GO:0004252">
    <property type="term" value="F:serine-type endopeptidase activity"/>
    <property type="evidence" value="ECO:0007669"/>
    <property type="project" value="InterPro"/>
</dbReference>
<evidence type="ECO:0000256" key="3">
    <source>
        <dbReference type="ARBA" id="ARBA00022692"/>
    </source>
</evidence>
<dbReference type="Pfam" id="PF01694">
    <property type="entry name" value="Rhomboid"/>
    <property type="match status" value="1"/>
</dbReference>
<evidence type="ECO:0000256" key="7">
    <source>
        <dbReference type="SAM" id="Phobius"/>
    </source>
</evidence>
<keyword evidence="10" id="KW-1185">Reference proteome</keyword>
<dbReference type="InterPro" id="IPR035952">
    <property type="entry name" value="Rhomboid-like_sf"/>
</dbReference>
<dbReference type="InterPro" id="IPR022764">
    <property type="entry name" value="Peptidase_S54_rhomboid_dom"/>
</dbReference>
<evidence type="ECO:0000256" key="6">
    <source>
        <dbReference type="ARBA" id="ARBA00023136"/>
    </source>
</evidence>
<evidence type="ECO:0000256" key="1">
    <source>
        <dbReference type="ARBA" id="ARBA00004141"/>
    </source>
</evidence>
<reference evidence="9" key="1">
    <citation type="journal article" date="2014" name="Genome Announc.">
        <title>Draft Genome Sequences of Marine Flavobacterium Nonlabens Strains NR17, NR24, NR27, NR32, NR33, and Ara13.</title>
        <authorList>
            <person name="Nakanishi M."/>
            <person name="Meirelles P."/>
            <person name="Suzuki R."/>
            <person name="Takatani N."/>
            <person name="Mino S."/>
            <person name="Suda W."/>
            <person name="Oshima K."/>
            <person name="Hattori M."/>
            <person name="Ohkuma M."/>
            <person name="Hosokawa M."/>
            <person name="Miyashita K."/>
            <person name="Thompson F.L."/>
            <person name="Niwa A."/>
            <person name="Sawabe T."/>
            <person name="Sawabe T."/>
        </authorList>
    </citation>
    <scope>NUCLEOTIDE SEQUENCE [LARGE SCALE GENOMIC DNA]</scope>
    <source>
        <strain evidence="9">JCM 19294</strain>
    </source>
</reference>
<keyword evidence="4" id="KW-0378">Hydrolase</keyword>
<organism evidence="9 10">
    <name type="scientific">Nonlabens tegetincola</name>
    <dbReference type="NCBI Taxonomy" id="323273"/>
    <lineage>
        <taxon>Bacteria</taxon>
        <taxon>Pseudomonadati</taxon>
        <taxon>Bacteroidota</taxon>
        <taxon>Flavobacteriia</taxon>
        <taxon>Flavobacteriales</taxon>
        <taxon>Flavobacteriaceae</taxon>
        <taxon>Nonlabens</taxon>
    </lineage>
</organism>
<evidence type="ECO:0000256" key="5">
    <source>
        <dbReference type="ARBA" id="ARBA00022989"/>
    </source>
</evidence>
<comment type="subcellular location">
    <subcellularLocation>
        <location evidence="1">Membrane</location>
        <topology evidence="1">Multi-pass membrane protein</topology>
    </subcellularLocation>
</comment>
<comment type="caution">
    <text evidence="9">The sequence shown here is derived from an EMBL/GenBank/DDBJ whole genome shotgun (WGS) entry which is preliminary data.</text>
</comment>
<feature type="transmembrane region" description="Helical" evidence="7">
    <location>
        <begin position="64"/>
        <end position="82"/>
    </location>
</feature>
<dbReference type="EMBL" id="BBML01000005">
    <property type="protein sequence ID" value="GAK97384.1"/>
    <property type="molecule type" value="Genomic_DNA"/>
</dbReference>
<comment type="similarity">
    <text evidence="2">Belongs to the peptidase S54 family.</text>
</comment>
<keyword evidence="6 7" id="KW-0472">Membrane</keyword>
<sequence>MFNNLFNNLTPVVKNLIILNVVVFIGTGWVAPALYDPLVLYFFKDPEFQIWQIFSHMFMHSKYGLTHIFFNMYGLILFGPIIERRWGSNRFLFFYLSAGLGAVALTYGFQYFEYMDYINEGLSRGYTVEQVEQGIFTRQEPYGWKVMSGMVGASGCLFGVLAAFAFLYPNIELMILFIPIPIKAKYLIGIYVIYETLSAFGFITLQQNVGHAAHLGGAIVGFIIAWYWKRNDMNQYRID</sequence>
<keyword evidence="3 7" id="KW-0812">Transmembrane</keyword>
<dbReference type="Gene3D" id="1.20.1540.10">
    <property type="entry name" value="Rhomboid-like"/>
    <property type="match status" value="1"/>
</dbReference>
<dbReference type="STRING" id="319236.BST91_02135"/>
<evidence type="ECO:0000259" key="8">
    <source>
        <dbReference type="Pfam" id="PF01694"/>
    </source>
</evidence>
<feature type="transmembrane region" description="Helical" evidence="7">
    <location>
        <begin position="211"/>
        <end position="228"/>
    </location>
</feature>
<protein>
    <submittedName>
        <fullName evidence="9">Rhomboid family protein</fullName>
    </submittedName>
</protein>
<accession>A0A090Q2R9</accession>
<proteinExistence type="inferred from homology"/>
<evidence type="ECO:0000313" key="10">
    <source>
        <dbReference type="Proteomes" id="UP000029221"/>
    </source>
</evidence>
<dbReference type="SUPFAM" id="SSF144091">
    <property type="entry name" value="Rhomboid-like"/>
    <property type="match status" value="1"/>
</dbReference>
<feature type="transmembrane region" description="Helical" evidence="7">
    <location>
        <begin position="91"/>
        <end position="112"/>
    </location>
</feature>
<dbReference type="GO" id="GO:0016020">
    <property type="term" value="C:membrane"/>
    <property type="evidence" value="ECO:0007669"/>
    <property type="project" value="UniProtKB-SubCell"/>
</dbReference>
<name>A0A090Q2R9_9FLAO</name>